<evidence type="ECO:0000256" key="4">
    <source>
        <dbReference type="HAMAP-Rule" id="MF_01219"/>
    </source>
</evidence>
<dbReference type="FunCoup" id="S0EUF6">
    <property type="interactions" value="171"/>
</dbReference>
<dbReference type="FunFam" id="3.40.50.2020:FF:000020">
    <property type="entry name" value="Bifunctional protein PyrR"/>
    <property type="match status" value="1"/>
</dbReference>
<comment type="function">
    <text evidence="4">Also displays a weak uracil phosphoribosyltransferase activity which is not physiologically significant.</text>
</comment>
<keyword evidence="7" id="KW-1185">Reference proteome</keyword>
<dbReference type="Gene3D" id="3.40.50.2020">
    <property type="match status" value="1"/>
</dbReference>
<keyword evidence="4 6" id="KW-0328">Glycosyltransferase</keyword>
<gene>
    <name evidence="4" type="primary">pyrR</name>
    <name evidence="6" type="ORF">CCALI_00118</name>
</gene>
<protein>
    <recommendedName>
        <fullName evidence="4">Bifunctional protein PyrR</fullName>
    </recommendedName>
    <domain>
        <recommendedName>
            <fullName evidence="4">Pyrimidine operon regulatory protein</fullName>
        </recommendedName>
    </domain>
    <domain>
        <recommendedName>
            <fullName evidence="4">Uracil phosphoribosyltransferase</fullName>
            <shortName evidence="4">UPRTase</shortName>
            <ecNumber evidence="4">2.4.2.9</ecNumber>
        </recommendedName>
    </domain>
</protein>
<dbReference type="EMBL" id="HF951689">
    <property type="protein sequence ID" value="CCW33957.1"/>
    <property type="molecule type" value="Genomic_DNA"/>
</dbReference>
<organism evidence="6 7">
    <name type="scientific">Chthonomonas calidirosea (strain DSM 23976 / ICMP 18418 / T49)</name>
    <dbReference type="NCBI Taxonomy" id="1303518"/>
    <lineage>
        <taxon>Bacteria</taxon>
        <taxon>Bacillati</taxon>
        <taxon>Armatimonadota</taxon>
        <taxon>Chthonomonadia</taxon>
        <taxon>Chthonomonadales</taxon>
        <taxon>Chthonomonadaceae</taxon>
        <taxon>Chthonomonas</taxon>
    </lineage>
</organism>
<dbReference type="HAMAP" id="MF_01219">
    <property type="entry name" value="PyrR"/>
    <property type="match status" value="1"/>
</dbReference>
<proteinExistence type="inferred from homology"/>
<dbReference type="SUPFAM" id="SSF53271">
    <property type="entry name" value="PRTase-like"/>
    <property type="match status" value="1"/>
</dbReference>
<dbReference type="InParanoid" id="S0EUF6"/>
<dbReference type="GO" id="GO:0004845">
    <property type="term" value="F:uracil phosphoribosyltransferase activity"/>
    <property type="evidence" value="ECO:0007669"/>
    <property type="project" value="UniProtKB-UniRule"/>
</dbReference>
<dbReference type="InterPro" id="IPR029057">
    <property type="entry name" value="PRTase-like"/>
</dbReference>
<dbReference type="InterPro" id="IPR050137">
    <property type="entry name" value="PyrR_bifunctional"/>
</dbReference>
<dbReference type="AlphaFoldDB" id="S0EUF6"/>
<comment type="function">
    <text evidence="4">Regulates the transcription of the pyrimidine nucleotide (pyr) operon in response to exogenous pyrimidines.</text>
</comment>
<dbReference type="KEGG" id="ccz:CCALI_00118"/>
<dbReference type="eggNOG" id="COG2065">
    <property type="taxonomic scope" value="Bacteria"/>
</dbReference>
<dbReference type="NCBIfam" id="NF003548">
    <property type="entry name" value="PRK05205.1-4"/>
    <property type="match status" value="1"/>
</dbReference>
<keyword evidence="2 4" id="KW-0805">Transcription regulation</keyword>
<dbReference type="HOGENOM" id="CLU_094234_2_1_0"/>
<dbReference type="EC" id="2.4.2.9" evidence="4"/>
<dbReference type="GO" id="GO:0006355">
    <property type="term" value="P:regulation of DNA-templated transcription"/>
    <property type="evidence" value="ECO:0007669"/>
    <property type="project" value="UniProtKB-UniRule"/>
</dbReference>
<dbReference type="PATRIC" id="fig|1303518.3.peg.120"/>
<evidence type="ECO:0000259" key="5">
    <source>
        <dbReference type="Pfam" id="PF00156"/>
    </source>
</evidence>
<feature type="domain" description="Phosphoribosyltransferase" evidence="5">
    <location>
        <begin position="26"/>
        <end position="177"/>
    </location>
</feature>
<evidence type="ECO:0000256" key="3">
    <source>
        <dbReference type="ARBA" id="ARBA00023163"/>
    </source>
</evidence>
<dbReference type="Proteomes" id="UP000014227">
    <property type="component" value="Chromosome I"/>
</dbReference>
<dbReference type="Pfam" id="PF00156">
    <property type="entry name" value="Pribosyltran"/>
    <property type="match status" value="1"/>
</dbReference>
<dbReference type="CDD" id="cd06223">
    <property type="entry name" value="PRTases_typeI"/>
    <property type="match status" value="1"/>
</dbReference>
<evidence type="ECO:0000313" key="7">
    <source>
        <dbReference type="Proteomes" id="UP000014227"/>
    </source>
</evidence>
<dbReference type="STRING" id="454171.CP488_01040"/>
<evidence type="ECO:0000256" key="2">
    <source>
        <dbReference type="ARBA" id="ARBA00023015"/>
    </source>
</evidence>
<keyword evidence="4 6" id="KW-0808">Transferase</keyword>
<accession>S0EUF6</accession>
<evidence type="ECO:0000256" key="1">
    <source>
        <dbReference type="ARBA" id="ARBA00005565"/>
    </source>
</evidence>
<comment type="similarity">
    <text evidence="1 4">Belongs to the purine/pyrimidine phosphoribosyltransferase family. PyrR subfamily.</text>
</comment>
<dbReference type="InterPro" id="IPR023050">
    <property type="entry name" value="PyrR"/>
</dbReference>
<dbReference type="NCBIfam" id="NF003545">
    <property type="entry name" value="PRK05205.1-1"/>
    <property type="match status" value="1"/>
</dbReference>
<reference evidence="7" key="1">
    <citation type="submission" date="2013-03" db="EMBL/GenBank/DDBJ databases">
        <title>Genome sequence of Chthonomonas calidirosea, the first sequenced genome from the Armatimonadetes phylum (formally candidate division OP10).</title>
        <authorList>
            <person name="Lee K.C.Y."/>
            <person name="Morgan X.C."/>
            <person name="Dunfield P.F."/>
            <person name="Tamas I."/>
            <person name="Houghton K.M."/>
            <person name="Vyssotski M."/>
            <person name="Ryan J.L.J."/>
            <person name="Lagutin K."/>
            <person name="McDonald I.R."/>
            <person name="Stott M.B."/>
        </authorList>
    </citation>
    <scope>NUCLEOTIDE SEQUENCE [LARGE SCALE GENOMIC DNA]</scope>
    <source>
        <strain evidence="7">DSM 23976 / ICMP 18418 / T49</strain>
    </source>
</reference>
<dbReference type="NCBIfam" id="NF003549">
    <property type="entry name" value="PRK05205.1-5"/>
    <property type="match status" value="1"/>
</dbReference>
<sequence>MESEHPKTDAQNNLQTVPLMDADDIRRALTRVAHEIVERNRGVENLVLIGILTRGAPLAQRLSRLLQQIEGSSVPVGRLDIGLYRDDYGTNPKGLPAVAPSDIPVDLNEKRVVLVDDVLFTGRTVRAALSAILDLGRPACIQLAVLLDRGHRELPIRPDFVGKNVPTARHEHIAVHLSETDGEDRVLLQRQGV</sequence>
<name>S0EUF6_CHTCT</name>
<comment type="catalytic activity">
    <reaction evidence="4">
        <text>UMP + diphosphate = 5-phospho-alpha-D-ribose 1-diphosphate + uracil</text>
        <dbReference type="Rhea" id="RHEA:13017"/>
        <dbReference type="ChEBI" id="CHEBI:17568"/>
        <dbReference type="ChEBI" id="CHEBI:33019"/>
        <dbReference type="ChEBI" id="CHEBI:57865"/>
        <dbReference type="ChEBI" id="CHEBI:58017"/>
        <dbReference type="EC" id="2.4.2.9"/>
    </reaction>
</comment>
<dbReference type="PANTHER" id="PTHR11608">
    <property type="entry name" value="BIFUNCTIONAL PROTEIN PYRR"/>
    <property type="match status" value="1"/>
</dbReference>
<dbReference type="RefSeq" id="WP_016481521.1">
    <property type="nucleotide sequence ID" value="NC_021487.1"/>
</dbReference>
<dbReference type="InterPro" id="IPR000836">
    <property type="entry name" value="PRTase_dom"/>
</dbReference>
<evidence type="ECO:0000313" key="6">
    <source>
        <dbReference type="EMBL" id="CCW33957.1"/>
    </source>
</evidence>
<keyword evidence="3 4" id="KW-0804">Transcription</keyword>
<feature type="short sequence motif" description="PRPP-binding" evidence="4">
    <location>
        <begin position="112"/>
        <end position="124"/>
    </location>
</feature>
<dbReference type="PANTHER" id="PTHR11608:SF0">
    <property type="entry name" value="BIFUNCTIONAL PROTEIN PYRR"/>
    <property type="match status" value="1"/>
</dbReference>